<evidence type="ECO:0000256" key="5">
    <source>
        <dbReference type="ARBA" id="ARBA00022801"/>
    </source>
</evidence>
<evidence type="ECO:0000259" key="9">
    <source>
        <dbReference type="Pfam" id="PF04389"/>
    </source>
</evidence>
<feature type="signal peptide" evidence="7">
    <location>
        <begin position="1"/>
        <end position="19"/>
    </location>
</feature>
<dbReference type="SUPFAM" id="SSF52025">
    <property type="entry name" value="PA domain"/>
    <property type="match status" value="1"/>
</dbReference>
<accession>A0A0F7ZZB1</accession>
<feature type="domain" description="Peptidase M28" evidence="9">
    <location>
        <begin position="245"/>
        <end position="433"/>
    </location>
</feature>
<dbReference type="Pfam" id="PF04389">
    <property type="entry name" value="Peptidase_M28"/>
    <property type="match status" value="1"/>
</dbReference>
<dbReference type="PANTHER" id="PTHR12147:SF26">
    <property type="entry name" value="PEPTIDASE M28 DOMAIN-CONTAINING PROTEIN"/>
    <property type="match status" value="1"/>
</dbReference>
<dbReference type="EC" id="3.4.-.-" evidence="7"/>
<evidence type="ECO:0000256" key="3">
    <source>
        <dbReference type="ARBA" id="ARBA00022670"/>
    </source>
</evidence>
<keyword evidence="11" id="KW-1185">Reference proteome</keyword>
<comment type="cofactor">
    <cofactor evidence="1">
        <name>Zn(2+)</name>
        <dbReference type="ChEBI" id="CHEBI:29105"/>
    </cofactor>
</comment>
<dbReference type="GO" id="GO:0046872">
    <property type="term" value="F:metal ion binding"/>
    <property type="evidence" value="ECO:0007669"/>
    <property type="project" value="UniProtKB-KW"/>
</dbReference>
<evidence type="ECO:0000313" key="10">
    <source>
        <dbReference type="EMBL" id="KJZ73912.1"/>
    </source>
</evidence>
<dbReference type="InterPro" id="IPR045175">
    <property type="entry name" value="M28_fam"/>
</dbReference>
<dbReference type="Pfam" id="PF02225">
    <property type="entry name" value="PA"/>
    <property type="match status" value="1"/>
</dbReference>
<keyword evidence="6 7" id="KW-0862">Zinc</keyword>
<keyword evidence="3 7" id="KW-0645">Protease</keyword>
<evidence type="ECO:0000256" key="4">
    <source>
        <dbReference type="ARBA" id="ARBA00022723"/>
    </source>
</evidence>
<keyword evidence="4 7" id="KW-0479">Metal-binding</keyword>
<evidence type="ECO:0000256" key="2">
    <source>
        <dbReference type="ARBA" id="ARBA00005634"/>
    </source>
</evidence>
<dbReference type="InterPro" id="IPR046450">
    <property type="entry name" value="PA_dom_sf"/>
</dbReference>
<proteinExistence type="inferred from homology"/>
<dbReference type="PANTHER" id="PTHR12147">
    <property type="entry name" value="METALLOPEPTIDASE M28 FAMILY MEMBER"/>
    <property type="match status" value="1"/>
</dbReference>
<dbReference type="AlphaFoldDB" id="A0A0F7ZZB1"/>
<dbReference type="EMBL" id="KQ030531">
    <property type="protein sequence ID" value="KJZ73912.1"/>
    <property type="molecule type" value="Genomic_DNA"/>
</dbReference>
<dbReference type="InterPro" id="IPR003137">
    <property type="entry name" value="PA_domain"/>
</dbReference>
<dbReference type="SUPFAM" id="SSF53187">
    <property type="entry name" value="Zn-dependent exopeptidases"/>
    <property type="match status" value="1"/>
</dbReference>
<evidence type="ECO:0000256" key="6">
    <source>
        <dbReference type="ARBA" id="ARBA00022833"/>
    </source>
</evidence>
<dbReference type="Gene3D" id="3.50.30.30">
    <property type="match status" value="1"/>
</dbReference>
<keyword evidence="5 7" id="KW-0378">Hydrolase</keyword>
<dbReference type="InterPro" id="IPR007484">
    <property type="entry name" value="Peptidase_M28"/>
</dbReference>
<comment type="similarity">
    <text evidence="2">Belongs to the peptidase M28 family. M28B subfamily.</text>
</comment>
<organism evidence="10 11">
    <name type="scientific">Hirsutella minnesotensis 3608</name>
    <dbReference type="NCBI Taxonomy" id="1043627"/>
    <lineage>
        <taxon>Eukaryota</taxon>
        <taxon>Fungi</taxon>
        <taxon>Dikarya</taxon>
        <taxon>Ascomycota</taxon>
        <taxon>Pezizomycotina</taxon>
        <taxon>Sordariomycetes</taxon>
        <taxon>Hypocreomycetidae</taxon>
        <taxon>Hypocreales</taxon>
        <taxon>Ophiocordycipitaceae</taxon>
        <taxon>Hirsutella</taxon>
    </lineage>
</organism>
<evidence type="ECO:0000313" key="11">
    <source>
        <dbReference type="Proteomes" id="UP000054481"/>
    </source>
</evidence>
<dbReference type="GO" id="GO:0006508">
    <property type="term" value="P:proteolysis"/>
    <property type="evidence" value="ECO:0007669"/>
    <property type="project" value="UniProtKB-KW"/>
</dbReference>
<evidence type="ECO:0000256" key="1">
    <source>
        <dbReference type="ARBA" id="ARBA00001947"/>
    </source>
</evidence>
<dbReference type="GO" id="GO:0008235">
    <property type="term" value="F:metalloexopeptidase activity"/>
    <property type="evidence" value="ECO:0007669"/>
    <property type="project" value="InterPro"/>
</dbReference>
<reference evidence="10 11" key="1">
    <citation type="journal article" date="2014" name="Genome Biol. Evol.">
        <title>Comparative genomics and transcriptomics analyses reveal divergent lifestyle features of nematode endoparasitic fungus Hirsutella minnesotensis.</title>
        <authorList>
            <person name="Lai Y."/>
            <person name="Liu K."/>
            <person name="Zhang X."/>
            <person name="Zhang X."/>
            <person name="Li K."/>
            <person name="Wang N."/>
            <person name="Shu C."/>
            <person name="Wu Y."/>
            <person name="Wang C."/>
            <person name="Bushley K.E."/>
            <person name="Xiang M."/>
            <person name="Liu X."/>
        </authorList>
    </citation>
    <scope>NUCLEOTIDE SEQUENCE [LARGE SCALE GENOMIC DNA]</scope>
    <source>
        <strain evidence="10 11">3608</strain>
    </source>
</reference>
<feature type="domain" description="PA" evidence="8">
    <location>
        <begin position="124"/>
        <end position="217"/>
    </location>
</feature>
<sequence>MKICDGLLFACLLVGAAFGQNKLDPEQFAKEVSRQAIEKHVQSFNAIAEANGGNRAFGTPGYKESRDYVLRILRQCGEEMDVRLQEFTHSFNDNNFTLHGPDGQVPVLARLVGFGQGLHIENNAPLAALPDDDGRGCGCFEDQWTKVKTAGNIVLVQRGGCAISDKLTLAKRHGAVAVVLYNQSPGQAGAIAGEGDIGKHFPAGIFALSIGLEVGQEWAKRLKAGQQFPVSIVIKQRDEDRVSWNIIAESKTGDANNVVMLGAHLDSVQAGPGINDNGSGSSALIEIASKLCSHRGYKHKVRFAWWGAEELGLVGSKYYASQLSSAEADKIRFYFNYDMIGSVSPDWAVYADDDADRYGAKHLYDALTKTYTNVSMAEFGSSSDYVAMRRLGIPASGLFTGAGGDADPCYHQACDDKSNINFEAALAATRAAAFAMAELANNMDGLPGRNKGGGEDEDETA</sequence>
<dbReference type="Proteomes" id="UP000054481">
    <property type="component" value="Unassembled WGS sequence"/>
</dbReference>
<dbReference type="OrthoDB" id="10013407at2759"/>
<dbReference type="Gene3D" id="3.40.630.10">
    <property type="entry name" value="Zn peptidases"/>
    <property type="match status" value="2"/>
</dbReference>
<gene>
    <name evidence="10" type="ORF">HIM_06805</name>
</gene>
<feature type="chain" id="PRO_5005117407" description="Peptide hydrolase" evidence="7">
    <location>
        <begin position="20"/>
        <end position="461"/>
    </location>
</feature>
<keyword evidence="7" id="KW-0732">Signal</keyword>
<protein>
    <recommendedName>
        <fullName evidence="7">Peptide hydrolase</fullName>
        <ecNumber evidence="7">3.4.-.-</ecNumber>
    </recommendedName>
</protein>
<evidence type="ECO:0000256" key="7">
    <source>
        <dbReference type="RuleBase" id="RU361240"/>
    </source>
</evidence>
<name>A0A0F7ZZB1_9HYPO</name>
<evidence type="ECO:0000259" key="8">
    <source>
        <dbReference type="Pfam" id="PF02225"/>
    </source>
</evidence>